<evidence type="ECO:0000313" key="1">
    <source>
        <dbReference type="EMBL" id="MBW99085.1"/>
    </source>
</evidence>
<accession>A0A2P2K058</accession>
<name>A0A2P2K058_RHIMU</name>
<dbReference type="AlphaFoldDB" id="A0A2P2K058"/>
<reference evidence="1" key="1">
    <citation type="submission" date="2018-02" db="EMBL/GenBank/DDBJ databases">
        <title>Rhizophora mucronata_Transcriptome.</title>
        <authorList>
            <person name="Meera S.P."/>
            <person name="Sreeshan A."/>
            <person name="Augustine A."/>
        </authorList>
    </citation>
    <scope>NUCLEOTIDE SEQUENCE</scope>
    <source>
        <tissue evidence="1">Leaf</tissue>
    </source>
</reference>
<proteinExistence type="predicted"/>
<organism evidence="1">
    <name type="scientific">Rhizophora mucronata</name>
    <name type="common">Asiatic mangrove</name>
    <dbReference type="NCBI Taxonomy" id="61149"/>
    <lineage>
        <taxon>Eukaryota</taxon>
        <taxon>Viridiplantae</taxon>
        <taxon>Streptophyta</taxon>
        <taxon>Embryophyta</taxon>
        <taxon>Tracheophyta</taxon>
        <taxon>Spermatophyta</taxon>
        <taxon>Magnoliopsida</taxon>
        <taxon>eudicotyledons</taxon>
        <taxon>Gunneridae</taxon>
        <taxon>Pentapetalae</taxon>
        <taxon>rosids</taxon>
        <taxon>fabids</taxon>
        <taxon>Malpighiales</taxon>
        <taxon>Rhizophoraceae</taxon>
        <taxon>Rhizophora</taxon>
    </lineage>
</organism>
<sequence>MASFRPCAIREEKRKKLKETTSKTRRFLATSMPASQADRFSRLCWFGTATVSPTKTAIVKSEFTFTRPSRAVTCTLVVEGEMEPDDDTLLLSPSLQYVSFGDAFGRKRKGALIFLGLLNCLKNGPFRL</sequence>
<dbReference type="EMBL" id="GGEC01018602">
    <property type="protein sequence ID" value="MBW99085.1"/>
    <property type="molecule type" value="Transcribed_RNA"/>
</dbReference>
<protein>
    <submittedName>
        <fullName evidence="1">Uncharacterized protein MANES_S088000</fullName>
    </submittedName>
</protein>